<feature type="compositionally biased region" description="Low complexity" evidence="1">
    <location>
        <begin position="66"/>
        <end position="75"/>
    </location>
</feature>
<dbReference type="Proteomes" id="UP000266841">
    <property type="component" value="Unassembled WGS sequence"/>
</dbReference>
<feature type="compositionally biased region" description="Basic residues" evidence="1">
    <location>
        <begin position="17"/>
        <end position="26"/>
    </location>
</feature>
<dbReference type="AlphaFoldDB" id="K0RUD3"/>
<feature type="region of interest" description="Disordered" evidence="1">
    <location>
        <begin position="1"/>
        <end position="40"/>
    </location>
</feature>
<comment type="caution">
    <text evidence="2">The sequence shown here is derived from an EMBL/GenBank/DDBJ whole genome shotgun (WGS) entry which is preliminary data.</text>
</comment>
<reference evidence="2 3" key="1">
    <citation type="journal article" date="2012" name="Genome Biol.">
        <title>Genome and low-iron response of an oceanic diatom adapted to chronic iron limitation.</title>
        <authorList>
            <person name="Lommer M."/>
            <person name="Specht M."/>
            <person name="Roy A.S."/>
            <person name="Kraemer L."/>
            <person name="Andreson R."/>
            <person name="Gutowska M.A."/>
            <person name="Wolf J."/>
            <person name="Bergner S.V."/>
            <person name="Schilhabel M.B."/>
            <person name="Klostermeier U.C."/>
            <person name="Beiko R.G."/>
            <person name="Rosenstiel P."/>
            <person name="Hippler M."/>
            <person name="Laroche J."/>
        </authorList>
    </citation>
    <scope>NUCLEOTIDE SEQUENCE [LARGE SCALE GENOMIC DNA]</scope>
    <source>
        <strain evidence="2 3">CCMP1005</strain>
    </source>
</reference>
<sequence length="154" mass="16534">GRELRGLRPSLSTGPLSRRRRAGVRVGRKDREDGGEDSRILRRLIGEATGSERCRVIHGSWFGMSPATPTGRPDGTPGPPRVRPVTRFPASRPEHVRHILSLASRLGKDPGETTEGDPAGEGDGGLPRAPRRDRAQPVRPAGLGAYLDVADGIL</sequence>
<evidence type="ECO:0000256" key="1">
    <source>
        <dbReference type="SAM" id="MobiDB-lite"/>
    </source>
</evidence>
<name>K0RUD3_THAOC</name>
<feature type="region of interest" description="Disordered" evidence="1">
    <location>
        <begin position="61"/>
        <end position="144"/>
    </location>
</feature>
<evidence type="ECO:0000313" key="3">
    <source>
        <dbReference type="Proteomes" id="UP000266841"/>
    </source>
</evidence>
<organism evidence="2 3">
    <name type="scientific">Thalassiosira oceanica</name>
    <name type="common">Marine diatom</name>
    <dbReference type="NCBI Taxonomy" id="159749"/>
    <lineage>
        <taxon>Eukaryota</taxon>
        <taxon>Sar</taxon>
        <taxon>Stramenopiles</taxon>
        <taxon>Ochrophyta</taxon>
        <taxon>Bacillariophyta</taxon>
        <taxon>Coscinodiscophyceae</taxon>
        <taxon>Thalassiosirophycidae</taxon>
        <taxon>Thalassiosirales</taxon>
        <taxon>Thalassiosiraceae</taxon>
        <taxon>Thalassiosira</taxon>
    </lineage>
</organism>
<feature type="compositionally biased region" description="Basic and acidic residues" evidence="1">
    <location>
        <begin position="27"/>
        <end position="40"/>
    </location>
</feature>
<proteinExistence type="predicted"/>
<accession>K0RUD3</accession>
<protein>
    <submittedName>
        <fullName evidence="2">Uncharacterized protein</fullName>
    </submittedName>
</protein>
<keyword evidence="3" id="KW-1185">Reference proteome</keyword>
<feature type="non-terminal residue" evidence="2">
    <location>
        <position position="1"/>
    </location>
</feature>
<gene>
    <name evidence="2" type="ORF">THAOC_28222</name>
</gene>
<dbReference type="EMBL" id="AGNL01039714">
    <property type="protein sequence ID" value="EJK52491.1"/>
    <property type="molecule type" value="Genomic_DNA"/>
</dbReference>
<evidence type="ECO:0000313" key="2">
    <source>
        <dbReference type="EMBL" id="EJK52491.1"/>
    </source>
</evidence>